<evidence type="ECO:0000256" key="5">
    <source>
        <dbReference type="ARBA" id="ARBA00022519"/>
    </source>
</evidence>
<keyword evidence="8" id="KW-0630">Potassium</keyword>
<evidence type="ECO:0000256" key="7">
    <source>
        <dbReference type="ARBA" id="ARBA00022692"/>
    </source>
</evidence>
<evidence type="ECO:0000256" key="6">
    <source>
        <dbReference type="ARBA" id="ARBA00022538"/>
    </source>
</evidence>
<dbReference type="EMBL" id="JALBUT010000007">
    <property type="protein sequence ID" value="MDX8415875.1"/>
    <property type="molecule type" value="Genomic_DNA"/>
</dbReference>
<feature type="transmembrane region" description="Helical" evidence="12">
    <location>
        <begin position="12"/>
        <end position="31"/>
    </location>
</feature>
<accession>A0ABU4WH47</accession>
<feature type="transmembrane region" description="Helical" evidence="12">
    <location>
        <begin position="275"/>
        <end position="294"/>
    </location>
</feature>
<feature type="transmembrane region" description="Helical" evidence="12">
    <location>
        <begin position="242"/>
        <end position="263"/>
    </location>
</feature>
<evidence type="ECO:0000256" key="10">
    <source>
        <dbReference type="ARBA" id="ARBA00023065"/>
    </source>
</evidence>
<feature type="transmembrane region" description="Helical" evidence="12">
    <location>
        <begin position="43"/>
        <end position="62"/>
    </location>
</feature>
<evidence type="ECO:0000256" key="11">
    <source>
        <dbReference type="ARBA" id="ARBA00023136"/>
    </source>
</evidence>
<evidence type="ECO:0000256" key="8">
    <source>
        <dbReference type="ARBA" id="ARBA00022958"/>
    </source>
</evidence>
<evidence type="ECO:0000256" key="12">
    <source>
        <dbReference type="SAM" id="Phobius"/>
    </source>
</evidence>
<evidence type="ECO:0000256" key="1">
    <source>
        <dbReference type="ARBA" id="ARBA00004429"/>
    </source>
</evidence>
<proteinExistence type="inferred from homology"/>
<keyword evidence="7 12" id="KW-0812">Transmembrane</keyword>
<comment type="similarity">
    <text evidence="2">Belongs to the TrkH potassium transport family.</text>
</comment>
<keyword evidence="11 12" id="KW-0472">Membrane</keyword>
<feature type="transmembrane region" description="Helical" evidence="12">
    <location>
        <begin position="139"/>
        <end position="164"/>
    </location>
</feature>
<feature type="transmembrane region" description="Helical" evidence="12">
    <location>
        <begin position="463"/>
        <end position="483"/>
    </location>
</feature>
<dbReference type="Pfam" id="PF02386">
    <property type="entry name" value="TrkH"/>
    <property type="match status" value="1"/>
</dbReference>
<evidence type="ECO:0000313" key="14">
    <source>
        <dbReference type="Proteomes" id="UP001275932"/>
    </source>
</evidence>
<dbReference type="PANTHER" id="PTHR32024">
    <property type="entry name" value="TRK SYSTEM POTASSIUM UPTAKE PROTEIN TRKG-RELATED"/>
    <property type="match status" value="1"/>
</dbReference>
<evidence type="ECO:0000256" key="3">
    <source>
        <dbReference type="ARBA" id="ARBA00022448"/>
    </source>
</evidence>
<evidence type="ECO:0000256" key="2">
    <source>
        <dbReference type="ARBA" id="ARBA00009137"/>
    </source>
</evidence>
<feature type="transmembrane region" description="Helical" evidence="12">
    <location>
        <begin position="400"/>
        <end position="421"/>
    </location>
</feature>
<comment type="caution">
    <text evidence="13">The sequence shown here is derived from an EMBL/GenBank/DDBJ whole genome shotgun (WGS) entry which is preliminary data.</text>
</comment>
<keyword evidence="9 12" id="KW-1133">Transmembrane helix</keyword>
<keyword evidence="5" id="KW-0997">Cell inner membrane</keyword>
<gene>
    <name evidence="13" type="ORF">MOX91_06770</name>
</gene>
<evidence type="ECO:0000256" key="9">
    <source>
        <dbReference type="ARBA" id="ARBA00022989"/>
    </source>
</evidence>
<protein>
    <submittedName>
        <fullName evidence="13">TrkH family potassium uptake protein</fullName>
    </submittedName>
</protein>
<dbReference type="Proteomes" id="UP001275932">
    <property type="component" value="Unassembled WGS sequence"/>
</dbReference>
<organism evidence="13 14">
    <name type="scientific">Intestinicryptomonas porci</name>
    <dbReference type="NCBI Taxonomy" id="2926320"/>
    <lineage>
        <taxon>Bacteria</taxon>
        <taxon>Pseudomonadati</taxon>
        <taxon>Verrucomicrobiota</taxon>
        <taxon>Opitutia</taxon>
        <taxon>Opitutales</taxon>
        <taxon>Intestinicryptomonaceae</taxon>
        <taxon>Intestinicryptomonas</taxon>
    </lineage>
</organism>
<name>A0ABU4WH47_9BACT</name>
<dbReference type="InterPro" id="IPR003445">
    <property type="entry name" value="Cat_transpt"/>
</dbReference>
<keyword evidence="14" id="KW-1185">Reference proteome</keyword>
<dbReference type="InterPro" id="IPR004772">
    <property type="entry name" value="TrkH"/>
</dbReference>
<evidence type="ECO:0000256" key="4">
    <source>
        <dbReference type="ARBA" id="ARBA00022475"/>
    </source>
</evidence>
<dbReference type="RefSeq" id="WP_370397328.1">
    <property type="nucleotide sequence ID" value="NZ_JALBUT010000007.1"/>
</dbReference>
<keyword evidence="3" id="KW-0813">Transport</keyword>
<feature type="transmembrane region" description="Helical" evidence="12">
    <location>
        <begin position="331"/>
        <end position="351"/>
    </location>
</feature>
<sequence>MNYSIIFKLLSIIFATISVAFGAALCVSMYYSENAVEAGAYESWIASVAIAVVFSAIFYLPARNSSKKIFRKEALCVVGLGWILCSILGSTPYLLILNCGFSDAFFESVSGFTSTGASVFGNVESFPKSILFWRALTQWIGGLGVVIFFVALLSSLGTGAKAIYLSESNRDASMIDGERLQSKVFRIIALYVGLSALCCFAYYIAKMPMFEAVCHMMTTVSTGGFSVKNNSFSAYPSVSIKWIAIVFMFIGGMNFAVIIMILKGKFREVLQNSELKVYAAIVLMLAAGIFLSTADFGHFGFAKLFKNMTDSMFTVVSIITSTGFADIDYQTWLPITHVLVFFMFVTGACSGSTSGGLKIFRALALVKIGLNDIEKSFRPNVVRLVRMNGKAMYDSQVRDILSFVSLYAVIAILGMIMLSAMEPKMSFGGCLSTVVSAISNIGPGLNETSPTQTFGFLSPSSKFLLSIIMIMGRLEFYAVLALFMPSLWRNFK</sequence>
<keyword evidence="6" id="KW-0633">Potassium transport</keyword>
<dbReference type="PIRSF" id="PIRSF006247">
    <property type="entry name" value="TrkH"/>
    <property type="match status" value="1"/>
</dbReference>
<keyword evidence="4" id="KW-1003">Cell membrane</keyword>
<keyword evidence="10" id="KW-0406">Ion transport</keyword>
<comment type="subcellular location">
    <subcellularLocation>
        <location evidence="1">Cell inner membrane</location>
        <topology evidence="1">Multi-pass membrane protein</topology>
    </subcellularLocation>
</comment>
<feature type="transmembrane region" description="Helical" evidence="12">
    <location>
        <begin position="74"/>
        <end position="96"/>
    </location>
</feature>
<evidence type="ECO:0000313" key="13">
    <source>
        <dbReference type="EMBL" id="MDX8415875.1"/>
    </source>
</evidence>
<feature type="transmembrane region" description="Helical" evidence="12">
    <location>
        <begin position="184"/>
        <end position="205"/>
    </location>
</feature>
<dbReference type="PANTHER" id="PTHR32024:SF2">
    <property type="entry name" value="TRK SYSTEM POTASSIUM UPTAKE PROTEIN TRKG-RELATED"/>
    <property type="match status" value="1"/>
</dbReference>
<reference evidence="13 14" key="1">
    <citation type="submission" date="2022-03" db="EMBL/GenBank/DDBJ databases">
        <title>Novel taxa within the pig intestine.</title>
        <authorList>
            <person name="Wylensek D."/>
            <person name="Bishof K."/>
            <person name="Afrizal A."/>
            <person name="Clavel T."/>
        </authorList>
    </citation>
    <scope>NUCLEOTIDE SEQUENCE [LARGE SCALE GENOMIC DNA]</scope>
    <source>
        <strain evidence="13 14">CLA-KB-P66</strain>
    </source>
</reference>